<dbReference type="InterPro" id="IPR008902">
    <property type="entry name" value="Rhamnosid_concanavalin"/>
</dbReference>
<dbReference type="SUPFAM" id="SSF48208">
    <property type="entry name" value="Six-hairpin glycosidases"/>
    <property type="match status" value="1"/>
</dbReference>
<evidence type="ECO:0000259" key="6">
    <source>
        <dbReference type="Pfam" id="PF08531"/>
    </source>
</evidence>
<dbReference type="RefSeq" id="WP_115499076.1">
    <property type="nucleotide sequence ID" value="NZ_JACRTI010000013.1"/>
</dbReference>
<evidence type="ECO:0000256" key="4">
    <source>
        <dbReference type="SAM" id="SignalP"/>
    </source>
</evidence>
<feature type="domain" description="Alpha-L-rhamnosidase concanavalin-like" evidence="5">
    <location>
        <begin position="359"/>
        <end position="458"/>
    </location>
</feature>
<feature type="signal peptide" evidence="4">
    <location>
        <begin position="1"/>
        <end position="17"/>
    </location>
</feature>
<dbReference type="Proteomes" id="UP000629596">
    <property type="component" value="Unassembled WGS sequence"/>
</dbReference>
<keyword evidence="3 9" id="KW-0378">Hydrolase</keyword>
<dbReference type="Pfam" id="PF17389">
    <property type="entry name" value="Bac_rhamnosid6H"/>
    <property type="match status" value="1"/>
</dbReference>
<reference evidence="10 11" key="1">
    <citation type="submission" date="2018-07" db="EMBL/GenBank/DDBJ databases">
        <title>Parabacteroides acidifaciens nov. sp., isolated from human feces.</title>
        <authorList>
            <person name="Wang Y.J."/>
        </authorList>
    </citation>
    <scope>NUCLEOTIDE SEQUENCE [LARGE SCALE GENOMIC DNA]</scope>
    <source>
        <strain evidence="10 11">426-9</strain>
    </source>
</reference>
<organism evidence="10 11">
    <name type="scientific">Parabacteroides acidifaciens</name>
    <dbReference type="NCBI Taxonomy" id="2290935"/>
    <lineage>
        <taxon>Bacteria</taxon>
        <taxon>Pseudomonadati</taxon>
        <taxon>Bacteroidota</taxon>
        <taxon>Bacteroidia</taxon>
        <taxon>Bacteroidales</taxon>
        <taxon>Tannerellaceae</taxon>
        <taxon>Parabacteroides</taxon>
    </lineage>
</organism>
<dbReference type="PROSITE" id="PS51257">
    <property type="entry name" value="PROKAR_LIPOPROTEIN"/>
    <property type="match status" value="1"/>
</dbReference>
<protein>
    <recommendedName>
        <fullName evidence="2">alpha-L-rhamnosidase</fullName>
        <ecNumber evidence="2">3.2.1.40</ecNumber>
    </recommendedName>
</protein>
<evidence type="ECO:0000313" key="11">
    <source>
        <dbReference type="Proteomes" id="UP000256321"/>
    </source>
</evidence>
<dbReference type="InterPro" id="IPR016007">
    <property type="entry name" value="Alpha_rhamnosid"/>
</dbReference>
<dbReference type="Pfam" id="PF08531">
    <property type="entry name" value="Bac_rhamnosid_N"/>
    <property type="match status" value="1"/>
</dbReference>
<evidence type="ECO:0000313" key="12">
    <source>
        <dbReference type="Proteomes" id="UP000629596"/>
    </source>
</evidence>
<gene>
    <name evidence="10" type="ORF">DWU89_07755</name>
    <name evidence="9" type="ORF">H8784_07585</name>
</gene>
<dbReference type="InterPro" id="IPR008928">
    <property type="entry name" value="6-hairpin_glycosidase_sf"/>
</dbReference>
<dbReference type="Pfam" id="PF05592">
    <property type="entry name" value="Bac_rhamnosid"/>
    <property type="match status" value="1"/>
</dbReference>
<evidence type="ECO:0000256" key="2">
    <source>
        <dbReference type="ARBA" id="ARBA00012652"/>
    </source>
</evidence>
<evidence type="ECO:0000259" key="8">
    <source>
        <dbReference type="Pfam" id="PF17390"/>
    </source>
</evidence>
<reference evidence="9 12" key="2">
    <citation type="submission" date="2020-08" db="EMBL/GenBank/DDBJ databases">
        <title>Genome public.</title>
        <authorList>
            <person name="Liu C."/>
            <person name="Sun Q."/>
        </authorList>
    </citation>
    <scope>NUCLEOTIDE SEQUENCE [LARGE SCALE GENOMIC DNA]</scope>
    <source>
        <strain evidence="9 12">426_9</strain>
    </source>
</reference>
<dbReference type="InterPro" id="IPR013783">
    <property type="entry name" value="Ig-like_fold"/>
</dbReference>
<evidence type="ECO:0000313" key="9">
    <source>
        <dbReference type="EMBL" id="MBC8601583.1"/>
    </source>
</evidence>
<dbReference type="GO" id="GO:0005975">
    <property type="term" value="P:carbohydrate metabolic process"/>
    <property type="evidence" value="ECO:0007669"/>
    <property type="project" value="InterPro"/>
</dbReference>
<feature type="domain" description="Alpha-L-rhamnosidase C-terminal" evidence="8">
    <location>
        <begin position="810"/>
        <end position="878"/>
    </location>
</feature>
<dbReference type="Gene3D" id="2.60.120.260">
    <property type="entry name" value="Galactose-binding domain-like"/>
    <property type="match status" value="2"/>
</dbReference>
<evidence type="ECO:0000259" key="5">
    <source>
        <dbReference type="Pfam" id="PF05592"/>
    </source>
</evidence>
<feature type="domain" description="Bacterial alpha-L-rhamnosidase N-terminal" evidence="6">
    <location>
        <begin position="181"/>
        <end position="349"/>
    </location>
</feature>
<dbReference type="InterPro" id="IPR012341">
    <property type="entry name" value="6hp_glycosidase-like_sf"/>
</dbReference>
<dbReference type="EMBL" id="QREV01000013">
    <property type="protein sequence ID" value="RDU49733.1"/>
    <property type="molecule type" value="Genomic_DNA"/>
</dbReference>
<dbReference type="Pfam" id="PF17390">
    <property type="entry name" value="Bac_rhamnosid_C"/>
    <property type="match status" value="1"/>
</dbReference>
<evidence type="ECO:0000256" key="3">
    <source>
        <dbReference type="ARBA" id="ARBA00022801"/>
    </source>
</evidence>
<proteinExistence type="predicted"/>
<dbReference type="InterPro" id="IPR013737">
    <property type="entry name" value="Bac_rhamnosid_N"/>
</dbReference>
<dbReference type="PANTHER" id="PTHR33307:SF6">
    <property type="entry name" value="ALPHA-RHAMNOSIDASE (EUROFUNG)-RELATED"/>
    <property type="match status" value="1"/>
</dbReference>
<dbReference type="Gene3D" id="1.50.10.10">
    <property type="match status" value="1"/>
</dbReference>
<keyword evidence="4" id="KW-0732">Signal</keyword>
<evidence type="ECO:0000313" key="10">
    <source>
        <dbReference type="EMBL" id="RDU49733.1"/>
    </source>
</evidence>
<evidence type="ECO:0000259" key="7">
    <source>
        <dbReference type="Pfam" id="PF17389"/>
    </source>
</evidence>
<feature type="domain" description="Alpha-L-rhamnosidase six-hairpin glycosidase" evidence="7">
    <location>
        <begin position="463"/>
        <end position="807"/>
    </location>
</feature>
<comment type="caution">
    <text evidence="10">The sequence shown here is derived from an EMBL/GenBank/DDBJ whole genome shotgun (WGS) entry which is preliminary data.</text>
</comment>
<dbReference type="InterPro" id="IPR035398">
    <property type="entry name" value="Bac_rhamnosid_C"/>
</dbReference>
<dbReference type="PANTHER" id="PTHR33307">
    <property type="entry name" value="ALPHA-RHAMNOSIDASE (EUROFUNG)"/>
    <property type="match status" value="1"/>
</dbReference>
<accession>A0A3D8HFI5</accession>
<sequence length="911" mass="101944">MKKTTLLLLIALIFSWAGCTSDSTVKVENLRLEMKENPLGINVTQPRFSWQIVSDRPDLAQVSYQIQVAASPEQLESGEGLLWDSGVVRSDQSVLVPYAGKALKSGKPYFWRVKLATNQGDSPWSDVGSWSMALLDDSEWKATWIGEDALSNPGEEIGVAGGNNKTRLAARYLRKEFTADKAVKRAVLYISGLGSHEAYLNGKKVSEDVFAPMPSLYYKRVYYNVYDVTNLLAADKNTLGVILGNGRFFSMRNPGMKTFGLPRLLAQLQIEYADGSQATVVSDASWKITSKGPIVANNEFDGEEYDARLEMAGWNTNGYDDGAWKTPDVMEAPAGKLTAQQNPNIRVQETLKPVAIFERPDGKYILDMGQNMVGWLSINLKGKKDQPVSMTFAELLQKDGSLYLANLRKALVTDIYTPAKDGDFSWQPRFVYHGFRFVEISGLDYKPELSAFTGHVIYDRMATTGCFETSNPLVNQIHQNSYWGIRSNYRGMPTDCPQRDERLGWLGDRATGAYGEAFIFDNSRLYNKWLQDIEDSMSPEGSISDVSPNYWTIYADDVTWPSAFFYVADMLYRQYGDDSAIRTHYPAMKRWMAHMEATTMQDYIMTKDQYGDWCMPPESQELIHSKDPARKTDGAILSTTVYYDLLNKMIGFARICGQEADIPGFESLAAKMKEAYNAKFFDQETAQYGNNTVTANILSLRLGLVPEGYEGKVFKNIVDKTEGDFGGHVSTGVLGIQHLMRGLTEYGRVDMAYKILTNETYPSWGYMIRNGATTIWELWNGDTADPAMNSANHVMLLGDLLIWYYEDLAGIKCAPDAVGFKKLVMEPVFPDGLDEVSASYRSVYGEIKSAWTKKNGDFSWDITLPGNTTALVRIPKEYVVTVGNLPGVRRVSATEGYTEIEIGSGSYHFGK</sequence>
<dbReference type="EMBL" id="JACRTI010000013">
    <property type="protein sequence ID" value="MBC8601583.1"/>
    <property type="molecule type" value="Genomic_DNA"/>
</dbReference>
<dbReference type="Proteomes" id="UP000256321">
    <property type="component" value="Unassembled WGS sequence"/>
</dbReference>
<dbReference type="AlphaFoldDB" id="A0A3D8HFI5"/>
<evidence type="ECO:0000256" key="1">
    <source>
        <dbReference type="ARBA" id="ARBA00001445"/>
    </source>
</evidence>
<dbReference type="Pfam" id="PF25788">
    <property type="entry name" value="Ig_Rha78A_N"/>
    <property type="match status" value="1"/>
</dbReference>
<dbReference type="PIRSF" id="PIRSF010631">
    <property type="entry name" value="A-rhamnsds"/>
    <property type="match status" value="1"/>
</dbReference>
<keyword evidence="12" id="KW-1185">Reference proteome</keyword>
<dbReference type="GO" id="GO:0030596">
    <property type="term" value="F:alpha-L-rhamnosidase activity"/>
    <property type="evidence" value="ECO:0007669"/>
    <property type="project" value="UniProtKB-EC"/>
</dbReference>
<dbReference type="EC" id="3.2.1.40" evidence="2"/>
<dbReference type="Gene3D" id="2.60.40.10">
    <property type="entry name" value="Immunoglobulins"/>
    <property type="match status" value="1"/>
</dbReference>
<dbReference type="InterPro" id="IPR035396">
    <property type="entry name" value="Bac_rhamnosid6H"/>
</dbReference>
<dbReference type="Gene3D" id="2.60.420.10">
    <property type="entry name" value="Maltose phosphorylase, domain 3"/>
    <property type="match status" value="1"/>
</dbReference>
<comment type="catalytic activity">
    <reaction evidence="1">
        <text>Hydrolysis of terminal non-reducing alpha-L-rhamnose residues in alpha-L-rhamnosides.</text>
        <dbReference type="EC" id="3.2.1.40"/>
    </reaction>
</comment>
<feature type="chain" id="PRO_5017743477" description="alpha-L-rhamnosidase" evidence="4">
    <location>
        <begin position="18"/>
        <end position="911"/>
    </location>
</feature>
<name>A0A3D8HFI5_9BACT</name>